<feature type="compositionally biased region" description="Basic and acidic residues" evidence="1">
    <location>
        <begin position="42"/>
        <end position="53"/>
    </location>
</feature>
<sequence>MVLECDSREVPNLLSHPNTPFVHTAHRRSGRKQPNPIAAPARDLDRADGIIGM</sequence>
<evidence type="ECO:0000313" key="3">
    <source>
        <dbReference type="Proteomes" id="UP000023351"/>
    </source>
</evidence>
<dbReference type="AlphaFoldDB" id="X8DNY8"/>
<gene>
    <name evidence="2" type="ORF">I540_2456</name>
</gene>
<evidence type="ECO:0000313" key="2">
    <source>
        <dbReference type="EMBL" id="EUA69413.1"/>
    </source>
</evidence>
<protein>
    <submittedName>
        <fullName evidence="2">Uncharacterized protein</fullName>
    </submittedName>
</protein>
<accession>X8DNY8</accession>
<dbReference type="EMBL" id="JAOJ01000002">
    <property type="protein sequence ID" value="EUA69413.1"/>
    <property type="molecule type" value="Genomic_DNA"/>
</dbReference>
<feature type="region of interest" description="Disordered" evidence="1">
    <location>
        <begin position="16"/>
        <end position="53"/>
    </location>
</feature>
<dbReference type="Proteomes" id="UP000023351">
    <property type="component" value="Unassembled WGS sequence"/>
</dbReference>
<comment type="caution">
    <text evidence="2">The sequence shown here is derived from an EMBL/GenBank/DDBJ whole genome shotgun (WGS) entry which is preliminary data.</text>
</comment>
<name>X8DNY8_9MYCO</name>
<reference evidence="2 3" key="1">
    <citation type="submission" date="2013-12" db="EMBL/GenBank/DDBJ databases">
        <authorList>
            <person name="Zelazny A."/>
            <person name="Olivier K."/>
            <person name="Holland S."/>
            <person name="Lenaerts A."/>
            <person name="Ordway D."/>
            <person name="DeGroote M.A."/>
            <person name="Parker T."/>
            <person name="Sizemore C."/>
            <person name="Tallon L.J."/>
            <person name="Sadzewicz L.K."/>
            <person name="Sengamalay N."/>
            <person name="Fraser C.M."/>
            <person name="Hine E."/>
            <person name="Shefchek K.A."/>
            <person name="Das S.P."/>
            <person name="Tettelin H."/>
        </authorList>
    </citation>
    <scope>NUCLEOTIDE SEQUENCE [LARGE SCALE GENOMIC DNA]</scope>
    <source>
        <strain evidence="2 3">1513</strain>
    </source>
</reference>
<organism evidence="2 3">
    <name type="scientific">Mycobacteroides abscessus subsp. bolletii 1513</name>
    <dbReference type="NCBI Taxonomy" id="1299321"/>
    <lineage>
        <taxon>Bacteria</taxon>
        <taxon>Bacillati</taxon>
        <taxon>Actinomycetota</taxon>
        <taxon>Actinomycetes</taxon>
        <taxon>Mycobacteriales</taxon>
        <taxon>Mycobacteriaceae</taxon>
        <taxon>Mycobacteroides</taxon>
        <taxon>Mycobacteroides abscessus</taxon>
    </lineage>
</organism>
<proteinExistence type="predicted"/>
<evidence type="ECO:0000256" key="1">
    <source>
        <dbReference type="SAM" id="MobiDB-lite"/>
    </source>
</evidence>